<accession>A0A645DDE8</accession>
<reference evidence="1" key="1">
    <citation type="submission" date="2019-08" db="EMBL/GenBank/DDBJ databases">
        <authorList>
            <person name="Kucharzyk K."/>
            <person name="Murdoch R.W."/>
            <person name="Higgins S."/>
            <person name="Loffler F."/>
        </authorList>
    </citation>
    <scope>NUCLEOTIDE SEQUENCE</scope>
</reference>
<dbReference type="AlphaFoldDB" id="A0A645DDE8"/>
<protein>
    <submittedName>
        <fullName evidence="1">Uncharacterized protein</fullName>
    </submittedName>
</protein>
<name>A0A645DDE8_9ZZZZ</name>
<organism evidence="1">
    <name type="scientific">bioreactor metagenome</name>
    <dbReference type="NCBI Taxonomy" id="1076179"/>
    <lineage>
        <taxon>unclassified sequences</taxon>
        <taxon>metagenomes</taxon>
        <taxon>ecological metagenomes</taxon>
    </lineage>
</organism>
<gene>
    <name evidence="1" type="ORF">SDC9_134467</name>
</gene>
<sequence length="92" mass="10219">MQSQLIYKLEQRADILAIDSVVEGLCYITSPEDDHRIAIAGEKGLAIMTVAQAQALLSELPDVLDLFVIRREYALRNKQSRGAGGGRYEKRA</sequence>
<comment type="caution">
    <text evidence="1">The sequence shown here is derived from an EMBL/GenBank/DDBJ whole genome shotgun (WGS) entry which is preliminary data.</text>
</comment>
<proteinExistence type="predicted"/>
<dbReference type="EMBL" id="VSSQ01035202">
    <property type="protein sequence ID" value="MPM87371.1"/>
    <property type="molecule type" value="Genomic_DNA"/>
</dbReference>
<evidence type="ECO:0000313" key="1">
    <source>
        <dbReference type="EMBL" id="MPM87371.1"/>
    </source>
</evidence>